<dbReference type="Gene3D" id="1.50.10.10">
    <property type="match status" value="1"/>
</dbReference>
<evidence type="ECO:0008006" key="3">
    <source>
        <dbReference type="Google" id="ProtNLM"/>
    </source>
</evidence>
<dbReference type="GO" id="GO:0005975">
    <property type="term" value="P:carbohydrate metabolic process"/>
    <property type="evidence" value="ECO:0007669"/>
    <property type="project" value="InterPro"/>
</dbReference>
<dbReference type="EMBL" id="QUAL01000054">
    <property type="protein sequence ID" value="RIQ31016.1"/>
    <property type="molecule type" value="Genomic_DNA"/>
</dbReference>
<dbReference type="SUPFAM" id="SSF48208">
    <property type="entry name" value="Six-hairpin glycosidases"/>
    <property type="match status" value="1"/>
</dbReference>
<dbReference type="OrthoDB" id="127395at2"/>
<dbReference type="InterPro" id="IPR012341">
    <property type="entry name" value="6hp_glycosidase-like_sf"/>
</dbReference>
<dbReference type="Proteomes" id="UP000284057">
    <property type="component" value="Unassembled WGS sequence"/>
</dbReference>
<sequence>MSIDRRALVSRHHVELTELDGRSPLSVGNGEFCYTVDVTGLQTFPDLYPVESRDGGPDGTLLGTQAQWGWHTVPAGDGGSGFRLEDTLITYDTPRGPVPYADMTGSIGAGGDRTDSPAELWLRANPHRLDLGRIGLELLDADGRARPVTPGDLSGVRQVLDLWHGVIDSTFILCGEPVRVRTVCHPDADVLAVRIVSDAVRAGRLVVRLAFPYGSQSWHDAADWTRPEAHRTTLQRTAGGWRVDRELDADGYAVAVTATEGLTVTQTGAHVLRAAAVGTATLDLVAGFAPSAAALPPSASFEEVHAAAARHWPEFWSSGGAVELAGSADERAAEIERRTVLSQYLTAVNCAGSLPPQETGLVCNSWRGRFHLEMHWWHAAHFALWGRPELLARSLRWYHSALDAARATAKLQGYAGARWPKQVGPDARESPSPIGAFLIWQQPHPIHLAELLYRAAPSREVVEEFAEIVFATAEFMADFPVATERGFQLGPPVIPAQESYGSIRARATNPTFELAYWHWALETAQAWRARAGLPPHERWSAVAAGLAPPHVRDGVYTAIDVEPYTVRTDHPSMLCALGVLPETPLIDPAIMRATLHDVLADWDWDSTWGWDYPVLAMTAARVGEPELAVAALTMPAGKNEFLPNGHNRQTSSLPLYLPGNGGVLAAVALMAAGWDGAGRQAPGFPDDGRWTVQVEGLVPAP</sequence>
<evidence type="ECO:0000313" key="1">
    <source>
        <dbReference type="EMBL" id="RIQ31016.1"/>
    </source>
</evidence>
<evidence type="ECO:0000313" key="2">
    <source>
        <dbReference type="Proteomes" id="UP000284057"/>
    </source>
</evidence>
<dbReference type="RefSeq" id="WP_119659221.1">
    <property type="nucleotide sequence ID" value="NZ_QUAL01000054.1"/>
</dbReference>
<gene>
    <name evidence="1" type="ORF">DY240_06935</name>
</gene>
<reference evidence="1 2" key="1">
    <citation type="submission" date="2018-09" db="EMBL/GenBank/DDBJ databases">
        <title>Isolation, diversity and antifungal activity of actinobacteria from wheat.</title>
        <authorList>
            <person name="Han C."/>
        </authorList>
    </citation>
    <scope>NUCLEOTIDE SEQUENCE [LARGE SCALE GENOMIC DNA]</scope>
    <source>
        <strain evidence="1 2">NEAU-YY265</strain>
    </source>
</reference>
<dbReference type="AlphaFoldDB" id="A0A418KUW8"/>
<name>A0A418KUW8_9ACTN</name>
<proteinExistence type="predicted"/>
<comment type="caution">
    <text evidence="1">The sequence shown here is derived from an EMBL/GenBank/DDBJ whole genome shotgun (WGS) entry which is preliminary data.</text>
</comment>
<accession>A0A418KUW8</accession>
<organism evidence="1 2">
    <name type="scientific">Jiangella rhizosphaerae</name>
    <dbReference type="NCBI Taxonomy" id="2293569"/>
    <lineage>
        <taxon>Bacteria</taxon>
        <taxon>Bacillati</taxon>
        <taxon>Actinomycetota</taxon>
        <taxon>Actinomycetes</taxon>
        <taxon>Jiangellales</taxon>
        <taxon>Jiangellaceae</taxon>
        <taxon>Jiangella</taxon>
    </lineage>
</organism>
<keyword evidence="2" id="KW-1185">Reference proteome</keyword>
<dbReference type="InterPro" id="IPR008928">
    <property type="entry name" value="6-hairpin_glycosidase_sf"/>
</dbReference>
<protein>
    <recommendedName>
        <fullName evidence="3">Glycoside hydrolase family 65</fullName>
    </recommendedName>
</protein>